<dbReference type="PANTHER" id="PTHR37809">
    <property type="entry name" value="RIBOSOMAL PROTEIN S12 METHYLTHIOTRANSFERASE ACCESSORY FACTOR YCAO"/>
    <property type="match status" value="1"/>
</dbReference>
<sequence length="460" mass="50083">MNSIVAESNTSTVLSAEDLIDPYTGVIRALHPVDRLDAMPERYVGLTAEIADTRTHGNWPSDLVSLGTTFADEAGARIAAIGEAVERYCGNYVPKDLLRATSRELRSAGVRHLGPDELNFFAEWQLETPRFPFERFTHDTVIAWCEGRGDDGEPTLVPASYVYLNWRTGTRKRDPWLHHLNYAGIATGAGLDDAAARGLLELVERDSLSLWWHLNLPARGIDIGSVPGLADDLGDTRLRCHLLELPAYFGVPVVAAVIHDPELGIVAGGFSAKLDPAETARKAVLEAIHSWVFTRGLLEPDGWVFGSMEAGVLSRGLYLDHRADRSYLDAAGVRSEHVRDLGAQAQVWLDPLTQTALLPRFTEPATTVGIDELPTGDLPDLEHRLRAAGHQIVVCDITTPDIALTPLRVARVCAAGLIPNAPAGFPYFGLPRWREVARAEATGCDPDDPNSLLLVAPPSL</sequence>
<keyword evidence="2" id="KW-0808">Transferase</keyword>
<feature type="domain" description="YcaO" evidence="1">
    <location>
        <begin position="67"/>
        <end position="460"/>
    </location>
</feature>
<organism evidence="2 3">
    <name type="scientific">Williamsia marianensis</name>
    <dbReference type="NCBI Taxonomy" id="85044"/>
    <lineage>
        <taxon>Bacteria</taxon>
        <taxon>Bacillati</taxon>
        <taxon>Actinomycetota</taxon>
        <taxon>Actinomycetes</taxon>
        <taxon>Mycobacteriales</taxon>
        <taxon>Nocardiaceae</taxon>
        <taxon>Williamsia</taxon>
    </lineage>
</organism>
<gene>
    <name evidence="2" type="ORF">DFJ75_0575</name>
</gene>
<dbReference type="PROSITE" id="PS51664">
    <property type="entry name" value="YCAO"/>
    <property type="match status" value="1"/>
</dbReference>
<protein>
    <submittedName>
        <fullName evidence="2">Ribosomal protein S12 methylthiotransferase accessory factor</fullName>
    </submittedName>
</protein>
<dbReference type="AlphaFoldDB" id="A0A495JYX6"/>
<evidence type="ECO:0000259" key="1">
    <source>
        <dbReference type="PROSITE" id="PS51664"/>
    </source>
</evidence>
<dbReference type="GO" id="GO:0005840">
    <property type="term" value="C:ribosome"/>
    <property type="evidence" value="ECO:0007669"/>
    <property type="project" value="UniProtKB-KW"/>
</dbReference>
<dbReference type="Gene3D" id="3.30.1330.230">
    <property type="match status" value="1"/>
</dbReference>
<reference evidence="2 3" key="1">
    <citation type="submission" date="2018-10" db="EMBL/GenBank/DDBJ databases">
        <title>Sequencing the genomes of 1000 actinobacteria strains.</title>
        <authorList>
            <person name="Klenk H.-P."/>
        </authorList>
    </citation>
    <scope>NUCLEOTIDE SEQUENCE [LARGE SCALE GENOMIC DNA]</scope>
    <source>
        <strain evidence="2 3">DSM 44343</strain>
    </source>
</reference>
<dbReference type="Proteomes" id="UP000274762">
    <property type="component" value="Unassembled WGS sequence"/>
</dbReference>
<dbReference type="PANTHER" id="PTHR37809:SF1">
    <property type="entry name" value="RIBOSOMAL PROTEIN S12 METHYLTHIOTRANSFERASE ACCESSORY FACTOR YCAO"/>
    <property type="match status" value="1"/>
</dbReference>
<dbReference type="InterPro" id="IPR003776">
    <property type="entry name" value="YcaO-like_dom"/>
</dbReference>
<name>A0A495JYX6_WILMA</name>
<proteinExistence type="predicted"/>
<evidence type="ECO:0000313" key="2">
    <source>
        <dbReference type="EMBL" id="RKR93788.1"/>
    </source>
</evidence>
<keyword evidence="2" id="KW-0689">Ribosomal protein</keyword>
<comment type="caution">
    <text evidence="2">The sequence shown here is derived from an EMBL/GenBank/DDBJ whole genome shotgun (WGS) entry which is preliminary data.</text>
</comment>
<evidence type="ECO:0000313" key="3">
    <source>
        <dbReference type="Proteomes" id="UP000274762"/>
    </source>
</evidence>
<keyword evidence="2" id="KW-0687">Ribonucleoprotein</keyword>
<dbReference type="Gene3D" id="3.30.40.250">
    <property type="match status" value="1"/>
</dbReference>
<dbReference type="GO" id="GO:0016740">
    <property type="term" value="F:transferase activity"/>
    <property type="evidence" value="ECO:0007669"/>
    <property type="project" value="UniProtKB-KW"/>
</dbReference>
<dbReference type="RefSeq" id="WP_211339014.1">
    <property type="nucleotide sequence ID" value="NZ_CBCRXS010000001.1"/>
</dbReference>
<dbReference type="Gene3D" id="3.30.160.660">
    <property type="match status" value="1"/>
</dbReference>
<dbReference type="Pfam" id="PF02624">
    <property type="entry name" value="YcaO"/>
    <property type="match status" value="1"/>
</dbReference>
<dbReference type="EMBL" id="RBKV01000001">
    <property type="protein sequence ID" value="RKR93788.1"/>
    <property type="molecule type" value="Genomic_DNA"/>
</dbReference>
<accession>A0A495JYX6</accession>